<dbReference type="InterPro" id="IPR011990">
    <property type="entry name" value="TPR-like_helical_dom_sf"/>
</dbReference>
<comment type="caution">
    <text evidence="2">The sequence shown here is derived from an EMBL/GenBank/DDBJ whole genome shotgun (WGS) entry which is preliminary data.</text>
</comment>
<dbReference type="AlphaFoldDB" id="A0A7M2YZA9"/>
<feature type="region of interest" description="Disordered" evidence="1">
    <location>
        <begin position="30"/>
        <end position="56"/>
    </location>
</feature>
<proteinExistence type="predicted"/>
<reference evidence="2 3" key="1">
    <citation type="submission" date="2018-07" db="EMBL/GenBank/DDBJ databases">
        <title>High-quality-draft genome sequence of Gaiella occulta.</title>
        <authorList>
            <person name="Severino R."/>
            <person name="Froufe H.J.C."/>
            <person name="Rainey F.A."/>
            <person name="Barroso C."/>
            <person name="Albuquerque L."/>
            <person name="Lobo-Da-Cunha A."/>
            <person name="Da Costa M.S."/>
            <person name="Egas C."/>
        </authorList>
    </citation>
    <scope>NUCLEOTIDE SEQUENCE [LARGE SCALE GENOMIC DNA]</scope>
    <source>
        <strain evidence="2 3">F2-233</strain>
    </source>
</reference>
<reference evidence="3" key="2">
    <citation type="journal article" date="2019" name="MicrobiologyOpen">
        <title>High-quality draft genome sequence of Gaiella occulta isolated from a 150 meter deep mineral water borehole and comparison with the genome sequences of other deep-branching lineages of the phylum Actinobacteria.</title>
        <authorList>
            <person name="Severino R."/>
            <person name="Froufe H.J.C."/>
            <person name="Barroso C."/>
            <person name="Albuquerque L."/>
            <person name="Lobo-da-Cunha A."/>
            <person name="da Costa M.S."/>
            <person name="Egas C."/>
        </authorList>
    </citation>
    <scope>NUCLEOTIDE SEQUENCE [LARGE SCALE GENOMIC DNA]</scope>
    <source>
        <strain evidence="3">F2-233</strain>
    </source>
</reference>
<accession>A0A7M2YZA9</accession>
<gene>
    <name evidence="2" type="ORF">Gocc_1283</name>
</gene>
<dbReference type="Proteomes" id="UP000254134">
    <property type="component" value="Unassembled WGS sequence"/>
</dbReference>
<organism evidence="2 3">
    <name type="scientific">Gaiella occulta</name>
    <dbReference type="NCBI Taxonomy" id="1002870"/>
    <lineage>
        <taxon>Bacteria</taxon>
        <taxon>Bacillati</taxon>
        <taxon>Actinomycetota</taxon>
        <taxon>Thermoleophilia</taxon>
        <taxon>Gaiellales</taxon>
        <taxon>Gaiellaceae</taxon>
        <taxon>Gaiella</taxon>
    </lineage>
</organism>
<dbReference type="RefSeq" id="WP_114795681.1">
    <property type="nucleotide sequence ID" value="NZ_QQZY01000002.1"/>
</dbReference>
<dbReference type="SUPFAM" id="SSF48452">
    <property type="entry name" value="TPR-like"/>
    <property type="match status" value="1"/>
</dbReference>
<evidence type="ECO:0008006" key="4">
    <source>
        <dbReference type="Google" id="ProtNLM"/>
    </source>
</evidence>
<dbReference type="Gene3D" id="1.25.40.10">
    <property type="entry name" value="Tetratricopeptide repeat domain"/>
    <property type="match status" value="1"/>
</dbReference>
<sequence>MSPRTRVIAVVVAAAALAAAAVVGITIASGDRPQTTAPSGPPQRRGAPPLSLDLGVRTDREARDLRQALRLYEAGKRTGAAALFQRYDSLEARVGRAFSGWPEGTLARLTQLAGLHPKSAVIQLNLGIVQLWTGESDGKAAWRSAAASEPDSAYAVTAGNLLYPEYARNLPIFVPTRPMPAAVNELRGRPDAQLALLARNAGSGRVDDRLFYGVALQRLGKQRSAERQYAAAARSAPGDAQAQVAAAVGRFDKARPAAAFSRLGPLTRRFPRAATVRFHLGLLLLWSGQVKEAKRQLALARASEPSSPLAREAGRYLDELAAAGV</sequence>
<evidence type="ECO:0000313" key="3">
    <source>
        <dbReference type="Proteomes" id="UP000254134"/>
    </source>
</evidence>
<protein>
    <recommendedName>
        <fullName evidence="4">Tetratricopeptide repeat</fullName>
    </recommendedName>
</protein>
<evidence type="ECO:0000256" key="1">
    <source>
        <dbReference type="SAM" id="MobiDB-lite"/>
    </source>
</evidence>
<name>A0A7M2YZA9_9ACTN</name>
<evidence type="ECO:0000313" key="2">
    <source>
        <dbReference type="EMBL" id="RDI75485.1"/>
    </source>
</evidence>
<dbReference type="EMBL" id="QQZY01000002">
    <property type="protein sequence ID" value="RDI75485.1"/>
    <property type="molecule type" value="Genomic_DNA"/>
</dbReference>
<keyword evidence="3" id="KW-1185">Reference proteome</keyword>